<dbReference type="InterPro" id="IPR004607">
    <property type="entry name" value="GART"/>
</dbReference>
<dbReference type="Proteomes" id="UP000680116">
    <property type="component" value="Chromosome"/>
</dbReference>
<evidence type="ECO:0000256" key="1">
    <source>
        <dbReference type="ARBA" id="ARBA00005054"/>
    </source>
</evidence>
<feature type="binding site" evidence="4">
    <location>
        <position position="111"/>
    </location>
    <ligand>
        <name>(6R)-10-formyltetrahydrofolate</name>
        <dbReference type="ChEBI" id="CHEBI:195366"/>
    </ligand>
</feature>
<organism evidence="6 7">
    <name type="scientific">Novilysobacter luteus</name>
    <dbReference type="NCBI Taxonomy" id="2822368"/>
    <lineage>
        <taxon>Bacteria</taxon>
        <taxon>Pseudomonadati</taxon>
        <taxon>Pseudomonadota</taxon>
        <taxon>Gammaproteobacteria</taxon>
        <taxon>Lysobacterales</taxon>
        <taxon>Lysobacteraceae</taxon>
        <taxon>Novilysobacter</taxon>
    </lineage>
</organism>
<dbReference type="EC" id="2.1.2.2" evidence="4"/>
<protein>
    <recommendedName>
        <fullName evidence="4">Phosphoribosylglycinamide formyltransferase</fullName>
        <ecNumber evidence="4">2.1.2.2</ecNumber>
    </recommendedName>
    <alternativeName>
        <fullName evidence="4">5'-phosphoribosylglycinamide transformylase</fullName>
    </alternativeName>
    <alternativeName>
        <fullName evidence="4">GAR transformylase</fullName>
        <shortName evidence="4">GART</shortName>
    </alternativeName>
</protein>
<dbReference type="CDD" id="cd08645">
    <property type="entry name" value="FMT_core_GART"/>
    <property type="match status" value="1"/>
</dbReference>
<evidence type="ECO:0000259" key="5">
    <source>
        <dbReference type="Pfam" id="PF00551"/>
    </source>
</evidence>
<feature type="active site" description="Proton donor" evidence="4">
    <location>
        <position position="113"/>
    </location>
</feature>
<comment type="catalytic activity">
    <reaction evidence="4">
        <text>N(1)-(5-phospho-beta-D-ribosyl)glycinamide + (6R)-10-formyltetrahydrofolate = N(2)-formyl-N(1)-(5-phospho-beta-D-ribosyl)glycinamide + (6S)-5,6,7,8-tetrahydrofolate + H(+)</text>
        <dbReference type="Rhea" id="RHEA:15053"/>
        <dbReference type="ChEBI" id="CHEBI:15378"/>
        <dbReference type="ChEBI" id="CHEBI:57453"/>
        <dbReference type="ChEBI" id="CHEBI:143788"/>
        <dbReference type="ChEBI" id="CHEBI:147286"/>
        <dbReference type="ChEBI" id="CHEBI:195366"/>
        <dbReference type="EC" id="2.1.2.2"/>
    </reaction>
</comment>
<dbReference type="InterPro" id="IPR036477">
    <property type="entry name" value="Formyl_transf_N_sf"/>
</dbReference>
<dbReference type="HAMAP" id="MF_01930">
    <property type="entry name" value="PurN"/>
    <property type="match status" value="1"/>
</dbReference>
<dbReference type="RefSeq" id="WP_215219788.1">
    <property type="nucleotide sequence ID" value="NZ_OU015430.1"/>
</dbReference>
<feature type="binding site" evidence="4">
    <location>
        <begin position="16"/>
        <end position="18"/>
    </location>
    <ligand>
        <name>N(1)-(5-phospho-beta-D-ribosyl)glycinamide</name>
        <dbReference type="ChEBI" id="CHEBI:143788"/>
    </ligand>
</feature>
<reference evidence="6 7" key="1">
    <citation type="submission" date="2021-04" db="EMBL/GenBank/DDBJ databases">
        <authorList>
            <person name="Rodrigo-Torres L."/>
            <person name="Arahal R. D."/>
            <person name="Lucena T."/>
        </authorList>
    </citation>
    <scope>NUCLEOTIDE SEQUENCE [LARGE SCALE GENOMIC DNA]</scope>
    <source>
        <strain evidence="6 7">CECT 30171</strain>
    </source>
</reference>
<keyword evidence="2 4" id="KW-0808">Transferase</keyword>
<feature type="domain" description="Formyl transferase N-terminal" evidence="5">
    <location>
        <begin position="7"/>
        <end position="185"/>
    </location>
</feature>
<feature type="binding site" evidence="4">
    <location>
        <position position="69"/>
    </location>
    <ligand>
        <name>(6R)-10-formyltetrahydrofolate</name>
        <dbReference type="ChEBI" id="CHEBI:195366"/>
    </ligand>
</feature>
<gene>
    <name evidence="4 6" type="primary">purN</name>
    <name evidence="6" type="ORF">LYB30171_00824</name>
</gene>
<dbReference type="InterPro" id="IPR002376">
    <property type="entry name" value="Formyl_transf_N"/>
</dbReference>
<dbReference type="EMBL" id="OU015430">
    <property type="protein sequence ID" value="CAG4970873.1"/>
    <property type="molecule type" value="Genomic_DNA"/>
</dbReference>
<keyword evidence="7" id="KW-1185">Reference proteome</keyword>
<keyword evidence="3 4" id="KW-0658">Purine biosynthesis</keyword>
<accession>A0ABM8UDT5</accession>
<sequence length="231" mass="24685">MDSAPFRIAVLASGTGSNLQAVIDAIAAGRVPARLVGVFSDRPKAPALDRARDAGIPALAVRPRDFATRLAFDEHLFSQVDAVHPDLIVCAGYMRLVSEFAVTARLGRIVNIHPSLLPAFKGLHTHQQALDAGVEEHGASVHFVSPELDGGPVIAQARVPVLRGDDAAGLAGRVLAREHPLLVATLRLLAQRRLSTGSDMQVRLDGQPLDQPLQLLDDDTFQIDPINPSAY</sequence>
<dbReference type="GO" id="GO:0004644">
    <property type="term" value="F:phosphoribosylglycinamide formyltransferase activity"/>
    <property type="evidence" value="ECO:0007669"/>
    <property type="project" value="UniProtKB-EC"/>
</dbReference>
<dbReference type="Gene3D" id="3.40.50.170">
    <property type="entry name" value="Formyl transferase, N-terminal domain"/>
    <property type="match status" value="1"/>
</dbReference>
<dbReference type="Pfam" id="PF00551">
    <property type="entry name" value="Formyl_trans_N"/>
    <property type="match status" value="1"/>
</dbReference>
<comment type="pathway">
    <text evidence="1 4">Purine metabolism; IMP biosynthesis via de novo pathway; N(2)-formyl-N(1)-(5-phospho-D-ribosyl)glycinamide from N(1)-(5-phospho-D-ribosyl)glycinamide (10-formyl THF route): step 1/1.</text>
</comment>
<name>A0ABM8UDT5_9GAMM</name>
<evidence type="ECO:0000313" key="6">
    <source>
        <dbReference type="EMBL" id="CAG4970873.1"/>
    </source>
</evidence>
<dbReference type="SUPFAM" id="SSF53328">
    <property type="entry name" value="Formyltransferase"/>
    <property type="match status" value="1"/>
</dbReference>
<dbReference type="NCBIfam" id="TIGR00639">
    <property type="entry name" value="PurN"/>
    <property type="match status" value="1"/>
</dbReference>
<evidence type="ECO:0000313" key="7">
    <source>
        <dbReference type="Proteomes" id="UP000680116"/>
    </source>
</evidence>
<comment type="similarity">
    <text evidence="4">Belongs to the GART family.</text>
</comment>
<evidence type="ECO:0000256" key="2">
    <source>
        <dbReference type="ARBA" id="ARBA00022679"/>
    </source>
</evidence>
<evidence type="ECO:0000256" key="3">
    <source>
        <dbReference type="ARBA" id="ARBA00022755"/>
    </source>
</evidence>
<feature type="site" description="Raises pKa of active site His" evidence="4">
    <location>
        <position position="149"/>
    </location>
</feature>
<dbReference type="PANTHER" id="PTHR43369:SF2">
    <property type="entry name" value="PHOSPHORIBOSYLGLYCINAMIDE FORMYLTRANSFERASE"/>
    <property type="match status" value="1"/>
</dbReference>
<proteinExistence type="inferred from homology"/>
<dbReference type="PANTHER" id="PTHR43369">
    <property type="entry name" value="PHOSPHORIBOSYLGLYCINAMIDE FORMYLTRANSFERASE"/>
    <property type="match status" value="1"/>
</dbReference>
<feature type="binding site" evidence="4">
    <location>
        <begin position="94"/>
        <end position="97"/>
    </location>
    <ligand>
        <name>(6R)-10-formyltetrahydrofolate</name>
        <dbReference type="ChEBI" id="CHEBI:195366"/>
    </ligand>
</feature>
<evidence type="ECO:0000256" key="4">
    <source>
        <dbReference type="HAMAP-Rule" id="MF_01930"/>
    </source>
</evidence>
<comment type="function">
    <text evidence="4">Catalyzes the transfer of a formyl group from 10-formyltetrahydrofolate to 5-phospho-ribosyl-glycinamide (GAR), producing 5-phospho-ribosyl-N-formylglycinamide (FGAR) and tetrahydrofolate.</text>
</comment>